<dbReference type="Pfam" id="PF01751">
    <property type="entry name" value="Toprim"/>
    <property type="match status" value="1"/>
</dbReference>
<gene>
    <name evidence="3" type="ORF">HMPREF9425_1068</name>
</gene>
<dbReference type="GO" id="GO:0016853">
    <property type="term" value="F:isomerase activity"/>
    <property type="evidence" value="ECO:0007669"/>
    <property type="project" value="UniProtKB-KW"/>
</dbReference>
<evidence type="ECO:0000259" key="2">
    <source>
        <dbReference type="PROSITE" id="PS50880"/>
    </source>
</evidence>
<dbReference type="Proteomes" id="UP000003697">
    <property type="component" value="Unassembled WGS sequence"/>
</dbReference>
<keyword evidence="4" id="KW-1185">Reference proteome</keyword>
<feature type="compositionally biased region" description="Basic residues" evidence="1">
    <location>
        <begin position="8"/>
        <end position="25"/>
    </location>
</feature>
<feature type="domain" description="Toprim" evidence="2">
    <location>
        <begin position="27"/>
        <end position="98"/>
    </location>
</feature>
<dbReference type="PANTHER" id="PTHR42785:SF1">
    <property type="entry name" value="DNA TOPOISOMERASE"/>
    <property type="match status" value="1"/>
</dbReference>
<dbReference type="Gene3D" id="3.40.50.140">
    <property type="match status" value="1"/>
</dbReference>
<name>A0ABN0CGI9_STRVE</name>
<evidence type="ECO:0000256" key="1">
    <source>
        <dbReference type="SAM" id="MobiDB-lite"/>
    </source>
</evidence>
<evidence type="ECO:0000313" key="3">
    <source>
        <dbReference type="EMBL" id="EFX96028.1"/>
    </source>
</evidence>
<evidence type="ECO:0000313" key="4">
    <source>
        <dbReference type="Proteomes" id="UP000003697"/>
    </source>
</evidence>
<organism evidence="3 4">
    <name type="scientific">Streptococcus vestibularis ATCC 49124</name>
    <dbReference type="NCBI Taxonomy" id="889206"/>
    <lineage>
        <taxon>Bacteria</taxon>
        <taxon>Bacillati</taxon>
        <taxon>Bacillota</taxon>
        <taxon>Bacilli</taxon>
        <taxon>Lactobacillales</taxon>
        <taxon>Streptococcaceae</taxon>
        <taxon>Streptococcus</taxon>
    </lineage>
</organism>
<dbReference type="InterPro" id="IPR000380">
    <property type="entry name" value="Topo_IA"/>
</dbReference>
<protein>
    <submittedName>
        <fullName evidence="3">DNA topoisomerase I</fullName>
        <ecNumber evidence="3">5.99.1.2</ecNumber>
    </submittedName>
</protein>
<dbReference type="InterPro" id="IPR023405">
    <property type="entry name" value="Topo_IA_core_domain"/>
</dbReference>
<accession>A0ABN0CGI9</accession>
<dbReference type="PROSITE" id="PS50880">
    <property type="entry name" value="TOPRIM"/>
    <property type="match status" value="1"/>
</dbReference>
<feature type="region of interest" description="Disordered" evidence="1">
    <location>
        <begin position="1"/>
        <end position="26"/>
    </location>
</feature>
<sequence>MATATKTKTTKKTTAKKATKKRATPKKNLVIVESPAKAKTIEKYLGRNYKVVASVGHIRDLKKSSMSIDFENNYEPQYINIRGKGPLINELKKEAKKS</sequence>
<dbReference type="SMART" id="SM00493">
    <property type="entry name" value="TOPRIM"/>
    <property type="match status" value="1"/>
</dbReference>
<dbReference type="SUPFAM" id="SSF56712">
    <property type="entry name" value="Prokaryotic type I DNA topoisomerase"/>
    <property type="match status" value="1"/>
</dbReference>
<reference evidence="3 4" key="1">
    <citation type="submission" date="2011-01" db="EMBL/GenBank/DDBJ databases">
        <authorList>
            <person name="Muzny D."/>
            <person name="Qin X."/>
            <person name="Buhay C."/>
            <person name="Dugan-Rocha S."/>
            <person name="Ding Y."/>
            <person name="Chen G."/>
            <person name="Hawes A."/>
            <person name="Holder M."/>
            <person name="Jhangiani S."/>
            <person name="Johnson A."/>
            <person name="Khan Z."/>
            <person name="Li Z."/>
            <person name="Liu W."/>
            <person name="Liu X."/>
            <person name="Perez L."/>
            <person name="Shen H."/>
            <person name="Wang Q."/>
            <person name="Watt J."/>
            <person name="Xi L."/>
            <person name="Xin Y."/>
            <person name="Zhou J."/>
            <person name="Deng J."/>
            <person name="Jiang H."/>
            <person name="Liu Y."/>
            <person name="Qu J."/>
            <person name="Song X.-Z."/>
            <person name="Zhang L."/>
            <person name="Villasana D."/>
            <person name="Johnson A."/>
            <person name="Liu J."/>
            <person name="Liyanage D."/>
            <person name="Lorensuhewa L."/>
            <person name="Robinson T."/>
            <person name="Song A."/>
            <person name="Song B.-B."/>
            <person name="Dinh H."/>
            <person name="Thornton R."/>
            <person name="Coyle M."/>
            <person name="Francisco L."/>
            <person name="Jackson L."/>
            <person name="Javaid M."/>
            <person name="Korchina V."/>
            <person name="Kovar C."/>
            <person name="Mata R."/>
            <person name="Mathew T."/>
            <person name="Ngo R."/>
            <person name="Nguyen L."/>
            <person name="Nguyen N."/>
            <person name="Okwuonu G."/>
            <person name="Ongeri F."/>
            <person name="Pham C."/>
            <person name="Simmons D."/>
            <person name="Wilczek-Boney K."/>
            <person name="Hale W."/>
            <person name="Jakkamsetti A."/>
            <person name="Pham P."/>
            <person name="Ruth R."/>
            <person name="San Lucas F."/>
            <person name="Warren J."/>
            <person name="Zhang J."/>
            <person name="Zhao Z."/>
            <person name="Zhou C."/>
            <person name="Zhu D."/>
            <person name="Lee S."/>
            <person name="Bess C."/>
            <person name="Blankenburg K."/>
            <person name="Forbes L."/>
            <person name="Fu Q."/>
            <person name="Gubbala S."/>
            <person name="Hirani K."/>
            <person name="Jayaseelan J.C."/>
            <person name="Lara F."/>
            <person name="Munidasa M."/>
            <person name="Palculict T."/>
            <person name="Patil S."/>
            <person name="Pu L.-L."/>
            <person name="Saada N."/>
            <person name="Tang L."/>
            <person name="Weissenberger G."/>
            <person name="Zhu Y."/>
            <person name="Hemphill L."/>
            <person name="Shang Y."/>
            <person name="Youmans B."/>
            <person name="Ayvaz T."/>
            <person name="Ross M."/>
            <person name="Santibanez J."/>
            <person name="Aqrawi P."/>
            <person name="Gross S."/>
            <person name="Joshi V."/>
            <person name="Fowler G."/>
            <person name="Nazareth L."/>
            <person name="Reid J."/>
            <person name="Worley K."/>
            <person name="Petrosino J."/>
            <person name="Highlander S."/>
            <person name="Gibbs R."/>
        </authorList>
    </citation>
    <scope>NUCLEOTIDE SEQUENCE [LARGE SCALE GENOMIC DNA]</scope>
    <source>
        <strain evidence="3 4">ATCC 49124</strain>
    </source>
</reference>
<keyword evidence="3" id="KW-0413">Isomerase</keyword>
<dbReference type="EMBL" id="AEVI01000048">
    <property type="protein sequence ID" value="EFX96028.1"/>
    <property type="molecule type" value="Genomic_DNA"/>
</dbReference>
<dbReference type="InterPro" id="IPR006171">
    <property type="entry name" value="TOPRIM_dom"/>
</dbReference>
<comment type="caution">
    <text evidence="3">The sequence shown here is derived from an EMBL/GenBank/DDBJ whole genome shotgun (WGS) entry which is preliminary data.</text>
</comment>
<proteinExistence type="predicted"/>
<dbReference type="PANTHER" id="PTHR42785">
    <property type="entry name" value="DNA TOPOISOMERASE, TYPE IA, CORE"/>
    <property type="match status" value="1"/>
</dbReference>
<dbReference type="EC" id="5.99.1.2" evidence="3"/>